<evidence type="ECO:0000256" key="1">
    <source>
        <dbReference type="ARBA" id="ARBA00022723"/>
    </source>
</evidence>
<proteinExistence type="predicted"/>
<dbReference type="OMA" id="CFWEFIH"/>
<gene>
    <name evidence="8" type="primary">YIN1</name>
    <name evidence="8" type="ORF">PISL3812_07020</name>
</gene>
<accession>A0A0U1M4M9</accession>
<keyword evidence="1" id="KW-0479">Metal-binding</keyword>
<keyword evidence="6" id="KW-1133">Transmembrane helix</keyword>
<dbReference type="AlphaFoldDB" id="A0A0U1M4M9"/>
<evidence type="ECO:0000256" key="2">
    <source>
        <dbReference type="ARBA" id="ARBA00023015"/>
    </source>
</evidence>
<evidence type="ECO:0000256" key="3">
    <source>
        <dbReference type="ARBA" id="ARBA00023125"/>
    </source>
</evidence>
<dbReference type="PROSITE" id="PS50048">
    <property type="entry name" value="ZN2_CY6_FUNGAL_2"/>
    <property type="match status" value="1"/>
</dbReference>
<evidence type="ECO:0000313" key="9">
    <source>
        <dbReference type="Proteomes" id="UP000054383"/>
    </source>
</evidence>
<dbReference type="SUPFAM" id="SSF57701">
    <property type="entry name" value="Zn2/Cys6 DNA-binding domain"/>
    <property type="match status" value="1"/>
</dbReference>
<dbReference type="OrthoDB" id="3364175at2759"/>
<name>A0A0U1M4M9_TALIS</name>
<dbReference type="InterPro" id="IPR051127">
    <property type="entry name" value="Fungal_SecMet_Regulators"/>
</dbReference>
<protein>
    <submittedName>
        <fullName evidence="8">Transcriptional activator protein acu-15</fullName>
    </submittedName>
</protein>
<dbReference type="GO" id="GO:0006351">
    <property type="term" value="P:DNA-templated transcription"/>
    <property type="evidence" value="ECO:0007669"/>
    <property type="project" value="InterPro"/>
</dbReference>
<evidence type="ECO:0000259" key="7">
    <source>
        <dbReference type="PROSITE" id="PS50048"/>
    </source>
</evidence>
<feature type="transmembrane region" description="Helical" evidence="6">
    <location>
        <begin position="509"/>
        <end position="534"/>
    </location>
</feature>
<dbReference type="EMBL" id="CVMT01000007">
    <property type="protein sequence ID" value="CRG89980.1"/>
    <property type="molecule type" value="Genomic_DNA"/>
</dbReference>
<dbReference type="Pfam" id="PF00172">
    <property type="entry name" value="Zn_clus"/>
    <property type="match status" value="1"/>
</dbReference>
<keyword evidence="6" id="KW-0472">Membrane</keyword>
<dbReference type="Pfam" id="PF04082">
    <property type="entry name" value="Fungal_trans"/>
    <property type="match status" value="1"/>
</dbReference>
<feature type="domain" description="Zn(2)-C6 fungal-type" evidence="7">
    <location>
        <begin position="17"/>
        <end position="47"/>
    </location>
</feature>
<keyword evidence="4" id="KW-0804">Transcription</keyword>
<dbReference type="SMART" id="SM00906">
    <property type="entry name" value="Fungal_trans"/>
    <property type="match status" value="1"/>
</dbReference>
<keyword evidence="5" id="KW-0539">Nucleus</keyword>
<keyword evidence="3" id="KW-0238">DNA-binding</keyword>
<organism evidence="8 9">
    <name type="scientific">Talaromyces islandicus</name>
    <name type="common">Penicillium islandicum</name>
    <dbReference type="NCBI Taxonomy" id="28573"/>
    <lineage>
        <taxon>Eukaryota</taxon>
        <taxon>Fungi</taxon>
        <taxon>Dikarya</taxon>
        <taxon>Ascomycota</taxon>
        <taxon>Pezizomycotina</taxon>
        <taxon>Eurotiomycetes</taxon>
        <taxon>Eurotiomycetidae</taxon>
        <taxon>Eurotiales</taxon>
        <taxon>Trichocomaceae</taxon>
        <taxon>Talaromyces</taxon>
        <taxon>Talaromyces sect. Islandici</taxon>
    </lineage>
</organism>
<dbReference type="PANTHER" id="PTHR47424:SF3">
    <property type="entry name" value="REGULATORY PROTEIN GAL4"/>
    <property type="match status" value="1"/>
</dbReference>
<dbReference type="Proteomes" id="UP000054383">
    <property type="component" value="Unassembled WGS sequence"/>
</dbReference>
<evidence type="ECO:0000313" key="8">
    <source>
        <dbReference type="EMBL" id="CRG89980.1"/>
    </source>
</evidence>
<dbReference type="CDD" id="cd12148">
    <property type="entry name" value="fungal_TF_MHR"/>
    <property type="match status" value="1"/>
</dbReference>
<dbReference type="GO" id="GO:0000978">
    <property type="term" value="F:RNA polymerase II cis-regulatory region sequence-specific DNA binding"/>
    <property type="evidence" value="ECO:0007669"/>
    <property type="project" value="TreeGrafter"/>
</dbReference>
<dbReference type="GO" id="GO:0000981">
    <property type="term" value="F:DNA-binding transcription factor activity, RNA polymerase II-specific"/>
    <property type="evidence" value="ECO:0007669"/>
    <property type="project" value="InterPro"/>
</dbReference>
<keyword evidence="2" id="KW-0805">Transcription regulation</keyword>
<keyword evidence="6" id="KW-0812">Transmembrane</keyword>
<dbReference type="GO" id="GO:0008270">
    <property type="term" value="F:zinc ion binding"/>
    <property type="evidence" value="ECO:0007669"/>
    <property type="project" value="InterPro"/>
</dbReference>
<evidence type="ECO:0000256" key="4">
    <source>
        <dbReference type="ARBA" id="ARBA00023163"/>
    </source>
</evidence>
<dbReference type="GO" id="GO:0000435">
    <property type="term" value="P:positive regulation of transcription from RNA polymerase II promoter by galactose"/>
    <property type="evidence" value="ECO:0007669"/>
    <property type="project" value="TreeGrafter"/>
</dbReference>
<dbReference type="PANTHER" id="PTHR47424">
    <property type="entry name" value="REGULATORY PROTEIN GAL4"/>
    <property type="match status" value="1"/>
</dbReference>
<evidence type="ECO:0000256" key="6">
    <source>
        <dbReference type="SAM" id="Phobius"/>
    </source>
</evidence>
<evidence type="ECO:0000256" key="5">
    <source>
        <dbReference type="ARBA" id="ARBA00023242"/>
    </source>
</evidence>
<dbReference type="CDD" id="cd00067">
    <property type="entry name" value="GAL4"/>
    <property type="match status" value="1"/>
</dbReference>
<dbReference type="SMART" id="SM00066">
    <property type="entry name" value="GAL4"/>
    <property type="match status" value="1"/>
</dbReference>
<dbReference type="InterPro" id="IPR036864">
    <property type="entry name" value="Zn2-C6_fun-type_DNA-bd_sf"/>
</dbReference>
<dbReference type="InterPro" id="IPR007219">
    <property type="entry name" value="XnlR_reg_dom"/>
</dbReference>
<sequence>MAPSQETPSKRRKVAESCKVCRAKKTRCDGQRPICSPCLDRGVICEYNDATIPVSTATLADIQTRLQELERHANATPMQGSGRSAVQNSRVIAREQTILSPREDSSPPFADHSTTRFIHVITQMANDTRPQAPLWNNAETGLVETDISCMVVPQRSIADDLLDCYEKNVYPLFPILHMPSFRQRYQYIWDPQGQDQSDDLAAEATFYATLNMVFALGCLNNSKYEAHLKLPTAECFYRRARALLPLDALDTPSLGVVQCLLLSTNYLTFTKYSNRCCNTLAVAIRVAQTLGLHLDINSSSSSQLKREMSRRVWHLCLIMERLISSIFGRKPIVNSDKTVPFPAKIDDEYLLEEGTGVQPEGIPSILDAFIAAADIFEIVQSARKINYGSFKGETNLSQLGEALQLNEQLEQVENNLPPHLRQDKDAKPSTAREQILELQAEAVVTRILYLRLMLFRPTVLVAARHSLVSGTAPSHVEFGLRNEVSAICVQTAVTAINMLFDNLSSSSRILSSLAVFLTLSAATVIVAASLVPVLGVDIEDRTSPYAVALANALQVLEQHRWQLEGTPGAMGQLERFMETVRQARARRQKRVCDNLSQHQGQTMPFGLENVIDEFDFSDPIWNLQWGGPNSFLEIR</sequence>
<reference evidence="8 9" key="1">
    <citation type="submission" date="2015-04" db="EMBL/GenBank/DDBJ databases">
        <authorList>
            <person name="Syromyatnikov M.Y."/>
            <person name="Popov V.N."/>
        </authorList>
    </citation>
    <scope>NUCLEOTIDE SEQUENCE [LARGE SCALE GENOMIC DNA]</scope>
    <source>
        <strain evidence="8">WF-38-12</strain>
    </source>
</reference>
<keyword evidence="9" id="KW-1185">Reference proteome</keyword>
<dbReference type="InterPro" id="IPR001138">
    <property type="entry name" value="Zn2Cys6_DnaBD"/>
</dbReference>
<dbReference type="PRINTS" id="PR00755">
    <property type="entry name" value="AFLATOXINBRP"/>
</dbReference>
<dbReference type="PROSITE" id="PS00463">
    <property type="entry name" value="ZN2_CY6_FUNGAL_1"/>
    <property type="match status" value="1"/>
</dbReference>
<dbReference type="Gene3D" id="4.10.240.10">
    <property type="entry name" value="Zn(2)-C6 fungal-type DNA-binding domain"/>
    <property type="match status" value="1"/>
</dbReference>
<dbReference type="GO" id="GO:0005634">
    <property type="term" value="C:nucleus"/>
    <property type="evidence" value="ECO:0007669"/>
    <property type="project" value="TreeGrafter"/>
</dbReference>